<protein>
    <recommendedName>
        <fullName evidence="2">Integrase catalytic domain-containing protein</fullName>
    </recommendedName>
</protein>
<dbReference type="Gene3D" id="3.30.420.10">
    <property type="entry name" value="Ribonuclease H-like superfamily/Ribonuclease H"/>
    <property type="match status" value="1"/>
</dbReference>
<gene>
    <name evidence="3" type="ORF">M569_07036</name>
</gene>
<dbReference type="OrthoDB" id="115950at2759"/>
<dbReference type="PROSITE" id="PS50994">
    <property type="entry name" value="INTEGRASE"/>
    <property type="match status" value="1"/>
</dbReference>
<organism evidence="3 4">
    <name type="scientific">Genlisea aurea</name>
    <dbReference type="NCBI Taxonomy" id="192259"/>
    <lineage>
        <taxon>Eukaryota</taxon>
        <taxon>Viridiplantae</taxon>
        <taxon>Streptophyta</taxon>
        <taxon>Embryophyta</taxon>
        <taxon>Tracheophyta</taxon>
        <taxon>Spermatophyta</taxon>
        <taxon>Magnoliopsida</taxon>
        <taxon>eudicotyledons</taxon>
        <taxon>Gunneridae</taxon>
        <taxon>Pentapetalae</taxon>
        <taxon>asterids</taxon>
        <taxon>lamiids</taxon>
        <taxon>Lamiales</taxon>
        <taxon>Lentibulariaceae</taxon>
        <taxon>Genlisea</taxon>
    </lineage>
</organism>
<dbReference type="PANTHER" id="PTHR37984:SF5">
    <property type="entry name" value="PROTEIN NYNRIN-LIKE"/>
    <property type="match status" value="1"/>
</dbReference>
<dbReference type="AlphaFoldDB" id="S8DWW3"/>
<dbReference type="InterPro" id="IPR050951">
    <property type="entry name" value="Retrovirus_Pol_polyprotein"/>
</dbReference>
<comment type="caution">
    <text evidence="3">The sequence shown here is derived from an EMBL/GenBank/DDBJ whole genome shotgun (WGS) entry which is preliminary data.</text>
</comment>
<dbReference type="EMBL" id="AUSU01002949">
    <property type="protein sequence ID" value="EPS67738.1"/>
    <property type="molecule type" value="Genomic_DNA"/>
</dbReference>
<reference evidence="3 4" key="1">
    <citation type="journal article" date="2013" name="BMC Genomics">
        <title>The miniature genome of a carnivorous plant Genlisea aurea contains a low number of genes and short non-coding sequences.</title>
        <authorList>
            <person name="Leushkin E.V."/>
            <person name="Sutormin R.A."/>
            <person name="Nabieva E.R."/>
            <person name="Penin A.A."/>
            <person name="Kondrashov A.S."/>
            <person name="Logacheva M.D."/>
        </authorList>
    </citation>
    <scope>NUCLEOTIDE SEQUENCE [LARGE SCALE GENOMIC DNA]</scope>
</reference>
<evidence type="ECO:0000256" key="1">
    <source>
        <dbReference type="SAM" id="MobiDB-lite"/>
    </source>
</evidence>
<feature type="compositionally biased region" description="Low complexity" evidence="1">
    <location>
        <begin position="307"/>
        <end position="318"/>
    </location>
</feature>
<dbReference type="PANTHER" id="PTHR37984">
    <property type="entry name" value="PROTEIN CBG26694"/>
    <property type="match status" value="1"/>
</dbReference>
<feature type="region of interest" description="Disordered" evidence="1">
    <location>
        <begin position="293"/>
        <end position="337"/>
    </location>
</feature>
<keyword evidence="4" id="KW-1185">Reference proteome</keyword>
<dbReference type="InterPro" id="IPR036397">
    <property type="entry name" value="RNaseH_sf"/>
</dbReference>
<dbReference type="GO" id="GO:0015074">
    <property type="term" value="P:DNA integration"/>
    <property type="evidence" value="ECO:0007669"/>
    <property type="project" value="InterPro"/>
</dbReference>
<proteinExistence type="predicted"/>
<dbReference type="GO" id="GO:0003676">
    <property type="term" value="F:nucleic acid binding"/>
    <property type="evidence" value="ECO:0007669"/>
    <property type="project" value="InterPro"/>
</dbReference>
<feature type="domain" description="Integrase catalytic" evidence="2">
    <location>
        <begin position="1"/>
        <end position="159"/>
    </location>
</feature>
<dbReference type="InterPro" id="IPR012337">
    <property type="entry name" value="RNaseH-like_sf"/>
</dbReference>
<evidence type="ECO:0000313" key="3">
    <source>
        <dbReference type="EMBL" id="EPS67738.1"/>
    </source>
</evidence>
<evidence type="ECO:0000313" key="4">
    <source>
        <dbReference type="Proteomes" id="UP000015453"/>
    </source>
</evidence>
<evidence type="ECO:0000259" key="2">
    <source>
        <dbReference type="PROSITE" id="PS50994"/>
    </source>
</evidence>
<sequence length="337" mass="37373">MASVCLDIFSMPRVTWQGQEYDCFILIVDRLTGWMIARPTLSAGLTGEKAAHLIFDASFGEIGLPSIITTDQDPRFTSSFFLTVCARLGIRCVFSQAHRPQANGRVEVAGRVLKDIIRKVAMERKKSWMEILPCALRIRHDLVDPEIGYSPYQLLFGRERPGTGLPWNVEHENESARVWIRNREQQEGHIASILRKRILEGLKRINQKRQARKFQVGDRVWLKRPKGITGPSPTEALWTGPYRIGKQVGTNSFVLKIGRTEIAAHADQLKLALEAGGELDWSVAGSVLRTLPPNPPLAKHTPPVVSPGTPLDGTPPDGQSQPIDGHPQPLNGPPSTA</sequence>
<accession>S8DWW3</accession>
<dbReference type="SUPFAM" id="SSF53098">
    <property type="entry name" value="Ribonuclease H-like"/>
    <property type="match status" value="1"/>
</dbReference>
<dbReference type="Proteomes" id="UP000015453">
    <property type="component" value="Unassembled WGS sequence"/>
</dbReference>
<dbReference type="InterPro" id="IPR001584">
    <property type="entry name" value="Integrase_cat-core"/>
</dbReference>
<name>S8DWW3_9LAMI</name>